<protein>
    <submittedName>
        <fullName evidence="1">Uncharacterized protein</fullName>
    </submittedName>
</protein>
<dbReference type="EMBL" id="CP077077">
    <property type="protein sequence ID" value="QXH58657.1"/>
    <property type="molecule type" value="Genomic_DNA"/>
</dbReference>
<proteinExistence type="predicted"/>
<keyword evidence="2" id="KW-1185">Reference proteome</keyword>
<reference evidence="1 2" key="1">
    <citation type="journal article" date="2021" name="Microorganisms">
        <title>The Ever-Expanding Pseudomonas Genus: Description of 43 New Species and Partition of the Pseudomonas putida Group.</title>
        <authorList>
            <person name="Girard L."/>
            <person name="Lood C."/>
            <person name="Hofte M."/>
            <person name="Vandamme P."/>
            <person name="Rokni-Zadeh H."/>
            <person name="van Noort V."/>
            <person name="Lavigne R."/>
            <person name="De Mot R."/>
        </authorList>
    </citation>
    <scope>NUCLEOTIDE SEQUENCE [LARGE SCALE GENOMIC DNA]</scope>
    <source>
        <strain evidence="1 2">COW77</strain>
    </source>
</reference>
<evidence type="ECO:0000313" key="1">
    <source>
        <dbReference type="EMBL" id="QXH58657.1"/>
    </source>
</evidence>
<sequence length="512" mass="59448">MQAIEIRPQWAVNDLCKVIVGFRNYSTHATRSRYVSFAVLEQPRMCELLVRLARGQVDGEAVRDYPEHLFEQLIDYGFLAPLDRLGWRGQARRLWRVLDSGRLRRVPFRGRDYHVTSLVFMAFYTQRPGQFLEERVILPAWSPRYAEHALRIAASGLDEPGYRALPGRVRRRLDKHGLVTAIERLPRRERFLAERCQLDQALFDELPDYYRPTLQDSDLGGHGLTLVPGLYERFEQIPDALRRQVVDPDWAQSCAPTLWLEDPVKGIVAMRWLTAQQRQALAALREGRLTPATLDPVTRTLFLQAGILHDPTTLAVRREAWQRHLRTLSARMAEDGCVTFEQVLPPLELAIARRYLRFMMEGRFLLLDRVNGKTEQRFWCHRDAFTFYLHGMVCTLLNQFLSRPVKPGHNALTIYQDGATLPRHQDDVRAFAWVMSLPIEARPEHDRQLAWPICVETPRQVHQARLLPGDGQLIDPQMPHWRDKLEQGRLGILFLWFVPADYRGFVNGSWVA</sequence>
<dbReference type="Proteomes" id="UP000824010">
    <property type="component" value="Chromosome"/>
</dbReference>
<name>A0ABX8NRE4_9PSED</name>
<gene>
    <name evidence="1" type="ORF">KSS90_10780</name>
</gene>
<accession>A0ABX8NRE4</accession>
<organism evidence="1 2">
    <name type="scientific">Pseudomonas maumuensis</name>
    <dbReference type="NCBI Taxonomy" id="2842354"/>
    <lineage>
        <taxon>Bacteria</taxon>
        <taxon>Pseudomonadati</taxon>
        <taxon>Pseudomonadota</taxon>
        <taxon>Gammaproteobacteria</taxon>
        <taxon>Pseudomonadales</taxon>
        <taxon>Pseudomonadaceae</taxon>
        <taxon>Pseudomonas</taxon>
    </lineage>
</organism>
<dbReference type="RefSeq" id="WP_217869361.1">
    <property type="nucleotide sequence ID" value="NZ_CP077077.1"/>
</dbReference>
<evidence type="ECO:0000313" key="2">
    <source>
        <dbReference type="Proteomes" id="UP000824010"/>
    </source>
</evidence>